<dbReference type="EMBL" id="JAGGKC010000047">
    <property type="protein sequence ID" value="MBP1920885.1"/>
    <property type="molecule type" value="Genomic_DNA"/>
</dbReference>
<name>A0ABS4G9D4_9CLOT</name>
<comment type="caution">
    <text evidence="1">The sequence shown here is derived from an EMBL/GenBank/DDBJ whole genome shotgun (WGS) entry which is preliminary data.</text>
</comment>
<gene>
    <name evidence="1" type="ORF">J2Z34_003405</name>
</gene>
<evidence type="ECO:0000313" key="2">
    <source>
        <dbReference type="Proteomes" id="UP001519271"/>
    </source>
</evidence>
<evidence type="ECO:0000313" key="1">
    <source>
        <dbReference type="EMBL" id="MBP1920885.1"/>
    </source>
</evidence>
<reference evidence="1 2" key="1">
    <citation type="submission" date="2021-03" db="EMBL/GenBank/DDBJ databases">
        <title>Genomic Encyclopedia of Type Strains, Phase IV (KMG-IV): sequencing the most valuable type-strain genomes for metagenomic binning, comparative biology and taxonomic classification.</title>
        <authorList>
            <person name="Goeker M."/>
        </authorList>
    </citation>
    <scope>NUCLEOTIDE SEQUENCE [LARGE SCALE GENOMIC DNA]</scope>
    <source>
        <strain evidence="1 2">DSM 6139</strain>
    </source>
</reference>
<sequence length="169" mass="19661">MKIKVDNHAYINTADILISGLHCIPENIAKLINIFEFKKEIEIIADMGFADEESFSPKKIESIQLRHEASFEKNKYSNGFFRLVSLSNKCQDFLKDSFTFDIEHIAIYSFKDESLFGQNISYDMCRRLIKQKRLDVFVVFTIDESKIVITLNKETYNAKQIAAKIKVLF</sequence>
<dbReference type="RefSeq" id="WP_209461038.1">
    <property type="nucleotide sequence ID" value="NZ_JAGGKC010000047.1"/>
</dbReference>
<dbReference type="Proteomes" id="UP001519271">
    <property type="component" value="Unassembled WGS sequence"/>
</dbReference>
<organism evidence="1 2">
    <name type="scientific">Youngiibacter multivorans</name>
    <dbReference type="NCBI Taxonomy" id="937251"/>
    <lineage>
        <taxon>Bacteria</taxon>
        <taxon>Bacillati</taxon>
        <taxon>Bacillota</taxon>
        <taxon>Clostridia</taxon>
        <taxon>Eubacteriales</taxon>
        <taxon>Clostridiaceae</taxon>
        <taxon>Youngiibacter</taxon>
    </lineage>
</organism>
<protein>
    <submittedName>
        <fullName evidence="1">Uncharacterized protein</fullName>
    </submittedName>
</protein>
<accession>A0ABS4G9D4</accession>
<proteinExistence type="predicted"/>
<keyword evidence="2" id="KW-1185">Reference proteome</keyword>